<sequence>MKYNSQFFRFVELEPVKSVEEKTLNTKQYIKVSLYVLNRQNPITFNIYGLSSKIEPNSESWLDLSKHLKSFFRTPWKIFPTTKTDSDPNSKTNLDSTLKTVEDGLIITFVGFKSLNTLEKSSEIISLKLKLFDLRSKTTKSK</sequence>
<keyword evidence="1" id="KW-0934">Plastid</keyword>
<reference evidence="1" key="1">
    <citation type="submission" date="2018-07" db="EMBL/GenBank/DDBJ databases">
        <authorList>
            <person name="Quirk P.G."/>
            <person name="Krulwich T.A."/>
        </authorList>
    </citation>
    <scope>NUCLEOTIDE SEQUENCE</scope>
</reference>
<keyword evidence="1" id="KW-0150">Chloroplast</keyword>
<gene>
    <name evidence="1" type="primary">orf142</name>
</gene>
<organism evidence="1">
    <name type="scientific">Caulerpa verticillata</name>
    <dbReference type="NCBI Taxonomy" id="177082"/>
    <lineage>
        <taxon>Eukaryota</taxon>
        <taxon>Viridiplantae</taxon>
        <taxon>Chlorophyta</taxon>
        <taxon>core chlorophytes</taxon>
        <taxon>Ulvophyceae</taxon>
        <taxon>TCBD clade</taxon>
        <taxon>Bryopsidales</taxon>
        <taxon>Halimedineae</taxon>
        <taxon>Caulerpaceae</taxon>
        <taxon>Caulerpa</taxon>
    </lineage>
</organism>
<dbReference type="GeneID" id="38278943"/>
<reference evidence="1" key="2">
    <citation type="journal article" date="2019" name="Mol. Phylogenet. Evol.">
        <title>Reassessment of the classification of bryopsidales (chlorophyta) based on chloroplast phylogenomic analyses.</title>
        <authorList>
            <person name="Cremen M.C."/>
            <person name="Leliaert F."/>
            <person name="West J."/>
            <person name="Lam D.W."/>
            <person name="Shimada S."/>
            <person name="Lopez-Bautista J.M."/>
            <person name="Verbruggen H."/>
        </authorList>
    </citation>
    <scope>NUCLEOTIDE SEQUENCE</scope>
</reference>
<proteinExistence type="predicted"/>
<accession>A0A386B0A2</accession>
<name>A0A386B0A2_9CHLO</name>
<protein>
    <submittedName>
        <fullName evidence="1">Uncharacterized protein</fullName>
    </submittedName>
</protein>
<evidence type="ECO:0000313" key="1">
    <source>
        <dbReference type="EMBL" id="AYC65125.1"/>
    </source>
</evidence>
<geneLocation type="chloroplast" evidence="1"/>
<dbReference type="EMBL" id="MH591106">
    <property type="protein sequence ID" value="AYC65125.1"/>
    <property type="molecule type" value="Genomic_DNA"/>
</dbReference>
<dbReference type="RefSeq" id="YP_009519212.1">
    <property type="nucleotide sequence ID" value="NC_039523.1"/>
</dbReference>
<dbReference type="AlphaFoldDB" id="A0A386B0A2"/>